<organism evidence="2 3">
    <name type="scientific">Pseudoduganella lurida</name>
    <dbReference type="NCBI Taxonomy" id="1036180"/>
    <lineage>
        <taxon>Bacteria</taxon>
        <taxon>Pseudomonadati</taxon>
        <taxon>Pseudomonadota</taxon>
        <taxon>Betaproteobacteria</taxon>
        <taxon>Burkholderiales</taxon>
        <taxon>Oxalobacteraceae</taxon>
        <taxon>Telluria group</taxon>
        <taxon>Pseudoduganella</taxon>
    </lineage>
</organism>
<gene>
    <name evidence="2" type="ORF">IP91_04600</name>
</gene>
<feature type="transmembrane region" description="Helical" evidence="1">
    <location>
        <begin position="9"/>
        <end position="26"/>
    </location>
</feature>
<name>A0A562QZ92_9BURK</name>
<dbReference type="OrthoDB" id="9990847at2"/>
<keyword evidence="1" id="KW-0472">Membrane</keyword>
<dbReference type="EMBL" id="VLLB01000011">
    <property type="protein sequence ID" value="TWI61520.1"/>
    <property type="molecule type" value="Genomic_DNA"/>
</dbReference>
<proteinExistence type="predicted"/>
<reference evidence="2 3" key="1">
    <citation type="journal article" date="2015" name="Stand. Genomic Sci.">
        <title>Genomic Encyclopedia of Bacterial and Archaeal Type Strains, Phase III: the genomes of soil and plant-associated and newly described type strains.</title>
        <authorList>
            <person name="Whitman W.B."/>
            <person name="Woyke T."/>
            <person name="Klenk H.P."/>
            <person name="Zhou Y."/>
            <person name="Lilburn T.G."/>
            <person name="Beck B.J."/>
            <person name="De Vos P."/>
            <person name="Vandamme P."/>
            <person name="Eisen J.A."/>
            <person name="Garrity G."/>
            <person name="Hugenholtz P."/>
            <person name="Kyrpides N.C."/>
        </authorList>
    </citation>
    <scope>NUCLEOTIDE SEQUENCE [LARGE SCALE GENOMIC DNA]</scope>
    <source>
        <strain evidence="2 3">CGMCC 1.10822</strain>
    </source>
</reference>
<feature type="transmembrane region" description="Helical" evidence="1">
    <location>
        <begin position="94"/>
        <end position="110"/>
    </location>
</feature>
<keyword evidence="1" id="KW-1133">Transmembrane helix</keyword>
<accession>A0A562QZ92</accession>
<evidence type="ECO:0000256" key="1">
    <source>
        <dbReference type="SAM" id="Phobius"/>
    </source>
</evidence>
<dbReference type="AlphaFoldDB" id="A0A562QZ92"/>
<keyword evidence="3" id="KW-1185">Reference proteome</keyword>
<dbReference type="RefSeq" id="WP_145652390.1">
    <property type="nucleotide sequence ID" value="NZ_VLLB01000011.1"/>
</dbReference>
<protein>
    <submittedName>
        <fullName evidence="2">Uncharacterized protein</fullName>
    </submittedName>
</protein>
<feature type="transmembrane region" description="Helical" evidence="1">
    <location>
        <begin position="70"/>
        <end position="88"/>
    </location>
</feature>
<sequence length="111" mass="12020">MTKYRNRAVLYFAEAALAVGLALLPVRHDLPALTAIGLFLHLTTSLGMLPFQWRASGSDMSQMFGIPHRLVFLFVMTAGLALMAAWVLHGSTPLYLAGVFFAAAALEVLVT</sequence>
<evidence type="ECO:0000313" key="3">
    <source>
        <dbReference type="Proteomes" id="UP000318431"/>
    </source>
</evidence>
<comment type="caution">
    <text evidence="2">The sequence shown here is derived from an EMBL/GenBank/DDBJ whole genome shotgun (WGS) entry which is preliminary data.</text>
</comment>
<evidence type="ECO:0000313" key="2">
    <source>
        <dbReference type="EMBL" id="TWI61520.1"/>
    </source>
</evidence>
<dbReference type="Proteomes" id="UP000318431">
    <property type="component" value="Unassembled WGS sequence"/>
</dbReference>
<keyword evidence="1" id="KW-0812">Transmembrane</keyword>
<feature type="transmembrane region" description="Helical" evidence="1">
    <location>
        <begin position="32"/>
        <end position="49"/>
    </location>
</feature>